<reference evidence="1" key="2">
    <citation type="submission" date="2022-01" db="EMBL/GenBank/DDBJ databases">
        <authorList>
            <person name="Yamashiro T."/>
            <person name="Shiraishi A."/>
            <person name="Satake H."/>
            <person name="Nakayama K."/>
        </authorList>
    </citation>
    <scope>NUCLEOTIDE SEQUENCE</scope>
</reference>
<comment type="caution">
    <text evidence="1">The sequence shown here is derived from an EMBL/GenBank/DDBJ whole genome shotgun (WGS) entry which is preliminary data.</text>
</comment>
<reference evidence="1" key="1">
    <citation type="journal article" date="2022" name="Int. J. Mol. Sci.">
        <title>Draft Genome of Tanacetum Coccineum: Genomic Comparison of Closely Related Tanacetum-Family Plants.</title>
        <authorList>
            <person name="Yamashiro T."/>
            <person name="Shiraishi A."/>
            <person name="Nakayama K."/>
            <person name="Satake H."/>
        </authorList>
    </citation>
    <scope>NUCLEOTIDE SEQUENCE</scope>
</reference>
<dbReference type="EMBL" id="BQNB010011743">
    <property type="protein sequence ID" value="GJS94594.1"/>
    <property type="molecule type" value="Genomic_DNA"/>
</dbReference>
<sequence>MASAGSERDAKDALSKLLQLGTVEDYQREFEMLIKRVTIPESLLKSFYISGLKLDLQCLLLRSNPKTLDEAFSLARAAETRFANLDIWEFLRSNPSTLGEDFFKDRVTEACFEIIAKEDKEHIVEKKIYGDDAVESGDISILNSLIGHGSPRSLQLWGKIGKGDVHVLIDNGSTHNFIRPTSSKKLCLLPTLRRCFKDYIGRSETLLCEELSVPFCSKRKSRICARK</sequence>
<evidence type="ECO:0000313" key="1">
    <source>
        <dbReference type="EMBL" id="GJS94594.1"/>
    </source>
</evidence>
<proteinExistence type="predicted"/>
<evidence type="ECO:0000313" key="2">
    <source>
        <dbReference type="Proteomes" id="UP001151760"/>
    </source>
</evidence>
<name>A0ABQ4ZWB8_9ASTR</name>
<protein>
    <submittedName>
        <fullName evidence="1">Uncharacterized protein</fullName>
    </submittedName>
</protein>
<gene>
    <name evidence="1" type="ORF">Tco_0801562</name>
</gene>
<keyword evidence="2" id="KW-1185">Reference proteome</keyword>
<organism evidence="1 2">
    <name type="scientific">Tanacetum coccineum</name>
    <dbReference type="NCBI Taxonomy" id="301880"/>
    <lineage>
        <taxon>Eukaryota</taxon>
        <taxon>Viridiplantae</taxon>
        <taxon>Streptophyta</taxon>
        <taxon>Embryophyta</taxon>
        <taxon>Tracheophyta</taxon>
        <taxon>Spermatophyta</taxon>
        <taxon>Magnoliopsida</taxon>
        <taxon>eudicotyledons</taxon>
        <taxon>Gunneridae</taxon>
        <taxon>Pentapetalae</taxon>
        <taxon>asterids</taxon>
        <taxon>campanulids</taxon>
        <taxon>Asterales</taxon>
        <taxon>Asteraceae</taxon>
        <taxon>Asteroideae</taxon>
        <taxon>Anthemideae</taxon>
        <taxon>Anthemidinae</taxon>
        <taxon>Tanacetum</taxon>
    </lineage>
</organism>
<dbReference type="Proteomes" id="UP001151760">
    <property type="component" value="Unassembled WGS sequence"/>
</dbReference>
<accession>A0ABQ4ZWB8</accession>